<dbReference type="Gene3D" id="3.40.800.10">
    <property type="entry name" value="Ureohydrolase domain"/>
    <property type="match status" value="1"/>
</dbReference>
<organism evidence="4 5">
    <name type="scientific">Roseomonas fluvialis</name>
    <dbReference type="NCBI Taxonomy" id="1750527"/>
    <lineage>
        <taxon>Bacteria</taxon>
        <taxon>Pseudomonadati</taxon>
        <taxon>Pseudomonadota</taxon>
        <taxon>Alphaproteobacteria</taxon>
        <taxon>Acetobacterales</taxon>
        <taxon>Roseomonadaceae</taxon>
        <taxon>Roseomonas</taxon>
    </lineage>
</organism>
<dbReference type="PANTHER" id="PTHR11358">
    <property type="entry name" value="ARGINASE/AGMATINASE"/>
    <property type="match status" value="1"/>
</dbReference>
<dbReference type="SUPFAM" id="SSF52768">
    <property type="entry name" value="Arginase/deacetylase"/>
    <property type="match status" value="1"/>
</dbReference>
<dbReference type="PROSITE" id="PS51409">
    <property type="entry name" value="ARGINASE_2"/>
    <property type="match status" value="1"/>
</dbReference>
<keyword evidence="5" id="KW-1185">Reference proteome</keyword>
<proteinExistence type="inferred from homology"/>
<evidence type="ECO:0000313" key="4">
    <source>
        <dbReference type="EMBL" id="BDG74595.1"/>
    </source>
</evidence>
<evidence type="ECO:0000256" key="1">
    <source>
        <dbReference type="ARBA" id="ARBA00022723"/>
    </source>
</evidence>
<keyword evidence="2" id="KW-0378">Hydrolase</keyword>
<dbReference type="PANTHER" id="PTHR11358:SF26">
    <property type="entry name" value="GUANIDINO ACID HYDROLASE, MITOCHONDRIAL"/>
    <property type="match status" value="1"/>
</dbReference>
<dbReference type="InterPro" id="IPR006035">
    <property type="entry name" value="Ureohydrolase"/>
</dbReference>
<protein>
    <submittedName>
        <fullName evidence="4">Agmatinase</fullName>
    </submittedName>
</protein>
<dbReference type="PIRSF" id="PIRSF036979">
    <property type="entry name" value="Arginase"/>
    <property type="match status" value="1"/>
</dbReference>
<sequence length="313" mass="32939">MSEPLFTAPPTFMGIPAGAVQPGNRVAILGVPFDCGIHPFRIGSREGPAAVRAQSPLIRRHHPVLADFDLLAALNAVDCGDVAGITPGRITEAHPRIEAAADAILQAGAIPVGIGGDGSVSLPLMRAAARHHPGLVALHVDSHTDAYPYDPANPYDASNQFTHAAEEALVDAAATWHVGIRGFTGVPGVVRHAEGLGFRVVTTEDLVRRGTAQAMAEFRDVVGDRPLYLCWDMDVFDPSVAPGVATPAWGGLTAREGIALMRSLSGLNIVAADFNTVSPNHDVQGMAASLCAHMMMEFLVLVAQRLLPEPLGR</sequence>
<dbReference type="RefSeq" id="WP_244408757.1">
    <property type="nucleotide sequence ID" value="NZ_AP025637.1"/>
</dbReference>
<gene>
    <name evidence="4" type="ORF">Rmf_45240</name>
</gene>
<dbReference type="Pfam" id="PF00491">
    <property type="entry name" value="Arginase"/>
    <property type="match status" value="1"/>
</dbReference>
<dbReference type="Proteomes" id="UP000831327">
    <property type="component" value="Chromosome"/>
</dbReference>
<keyword evidence="1" id="KW-0479">Metal-binding</keyword>
<accession>A0ABM7Y989</accession>
<dbReference type="PRINTS" id="PR00116">
    <property type="entry name" value="ARGINASE"/>
</dbReference>
<reference evidence="4 5" key="1">
    <citation type="journal article" date="2016" name="Microbes Environ.">
        <title>Phylogenetically diverse aerobic anoxygenic phototrophic bacteria isolated from epilithic biofilms in Tama river, Japan.</title>
        <authorList>
            <person name="Hirose S."/>
            <person name="Matsuura K."/>
            <person name="Haruta S."/>
        </authorList>
    </citation>
    <scope>NUCLEOTIDE SEQUENCE [LARGE SCALE GENOMIC DNA]</scope>
    <source>
        <strain evidence="4 5">S08</strain>
    </source>
</reference>
<evidence type="ECO:0000256" key="3">
    <source>
        <dbReference type="PROSITE-ProRule" id="PRU00742"/>
    </source>
</evidence>
<comment type="similarity">
    <text evidence="3">Belongs to the arginase family.</text>
</comment>
<dbReference type="EMBL" id="AP025637">
    <property type="protein sequence ID" value="BDG74595.1"/>
    <property type="molecule type" value="Genomic_DNA"/>
</dbReference>
<evidence type="ECO:0000256" key="2">
    <source>
        <dbReference type="ARBA" id="ARBA00022801"/>
    </source>
</evidence>
<evidence type="ECO:0000313" key="5">
    <source>
        <dbReference type="Proteomes" id="UP000831327"/>
    </source>
</evidence>
<name>A0ABM7Y989_9PROT</name>
<dbReference type="InterPro" id="IPR023696">
    <property type="entry name" value="Ureohydrolase_dom_sf"/>
</dbReference>